<evidence type="ECO:0000259" key="2">
    <source>
        <dbReference type="Pfam" id="PF06985"/>
    </source>
</evidence>
<dbReference type="Pfam" id="PF24883">
    <property type="entry name" value="NPHP3_N"/>
    <property type="match status" value="1"/>
</dbReference>
<feature type="domain" description="Nephrocystin 3-like N-terminal" evidence="3">
    <location>
        <begin position="8"/>
        <end position="125"/>
    </location>
</feature>
<dbReference type="PANTHER" id="PTHR24148:SF64">
    <property type="entry name" value="HETEROKARYON INCOMPATIBILITY DOMAIN-CONTAINING PROTEIN"/>
    <property type="match status" value="1"/>
</dbReference>
<dbReference type="EMBL" id="JAVRRT010000007">
    <property type="protein sequence ID" value="KAK5170515.1"/>
    <property type="molecule type" value="Genomic_DNA"/>
</dbReference>
<dbReference type="InterPro" id="IPR010730">
    <property type="entry name" value="HET"/>
</dbReference>
<name>A0AAV9PBR3_9PEZI</name>
<dbReference type="RefSeq" id="XP_064659713.1">
    <property type="nucleotide sequence ID" value="XM_064802352.1"/>
</dbReference>
<gene>
    <name evidence="4" type="ORF">LTR77_005103</name>
</gene>
<keyword evidence="5" id="KW-1185">Reference proteome</keyword>
<proteinExistence type="predicted"/>
<evidence type="ECO:0000256" key="1">
    <source>
        <dbReference type="ARBA" id="ARBA00022737"/>
    </source>
</evidence>
<dbReference type="Proteomes" id="UP001337655">
    <property type="component" value="Unassembled WGS sequence"/>
</dbReference>
<sequence>MLHRTVGASGAQIITYYCGISRASGSCLEDLLRHILVGSITTSSVPPPLLSLFERHNIYITPRRPSVEDLETTVLDILGAGGAEVYLVVDALDEVVDAERVDVVDFLLQLASRSIDTLHLLLVNRSGTFLRRLQASKFWKFDTIPKDQVQQDIARFVKDNIRRHDNLDALEPELQAMILGRLAGHHNDQTSVGSALRTLPKDLNDTYEHILLEVDKTSEDDGGFSVRCATTSLRVLTFAWQPLYVEEFLDHVAMTIFTSGDMTDEWQSCRISPVDLLRLLPGMVHLSPEPDWTSLRSLPSQTHLVSLEHFSVREYLTGMGIMYSSARRFALESSLAHRAMAEACILCVGWTYFTWNARLRKSPLTSAAQLGMPRMEYDWVYWAAHLERSAKSDTKIEATNATTLLSERRTDIEAILEAAVSRGSLPDATGDGYDTFRQALNTPLYSSQIAFIPLSKTASERLPIIHQRLDPDHFRLLELAGQRFPQSPLCGSLFVFRIHAPPKYAALSYSWGAGHASSSIFISSVRHSIGGNLSKFLQAVSRNESHLGRYVWADALCIDQANMAEKSVQIKLMPHIARNAAEVIVGLGQAPGPEERWLLDGMKRTAGSVVVTQSRPTLQTKAANVILAFLQRRWFSLTWTLPELLEARAVSYVFEDGVSVASREMNVLFENTLDLCSFLDGADESHEAVAFLTDPSMSLQVSSQSSHSFVSASCRWDLARLSRDRKQLEATQLLYGTRYRQSSEPRDRFLALFEVEAARLPQNNFDYWWKSFDYRCDHSLIMEDFGFFLASEYGILGLMAEASEPPDDATRTSLSWVSVMTMPKPRSFIPLLFNNLHTVEESLFMAGGYYTRQFDWPHRRALSTRGKLMATIEHESGGLTDRMKHLELEVVERYKTGRHIAYCSGGRPIALVPKRARKHDQIYILPGFRVPYVLRANNHESKTIQGQPPQSNYTFVGEA</sequence>
<evidence type="ECO:0000259" key="3">
    <source>
        <dbReference type="Pfam" id="PF24883"/>
    </source>
</evidence>
<dbReference type="Pfam" id="PF06985">
    <property type="entry name" value="HET"/>
    <property type="match status" value="1"/>
</dbReference>
<evidence type="ECO:0000313" key="5">
    <source>
        <dbReference type="Proteomes" id="UP001337655"/>
    </source>
</evidence>
<dbReference type="PANTHER" id="PTHR24148">
    <property type="entry name" value="ANKYRIN REPEAT DOMAIN-CONTAINING PROTEIN 39 HOMOLOG-RELATED"/>
    <property type="match status" value="1"/>
</dbReference>
<accession>A0AAV9PBR3</accession>
<organism evidence="4 5">
    <name type="scientific">Saxophila tyrrhenica</name>
    <dbReference type="NCBI Taxonomy" id="1690608"/>
    <lineage>
        <taxon>Eukaryota</taxon>
        <taxon>Fungi</taxon>
        <taxon>Dikarya</taxon>
        <taxon>Ascomycota</taxon>
        <taxon>Pezizomycotina</taxon>
        <taxon>Dothideomycetes</taxon>
        <taxon>Dothideomycetidae</taxon>
        <taxon>Mycosphaerellales</taxon>
        <taxon>Extremaceae</taxon>
        <taxon>Saxophila</taxon>
    </lineage>
</organism>
<protein>
    <recommendedName>
        <fullName evidence="6">Heterokaryon incompatibility domain-containing protein</fullName>
    </recommendedName>
</protein>
<comment type="caution">
    <text evidence="4">The sequence shown here is derived from an EMBL/GenBank/DDBJ whole genome shotgun (WGS) entry which is preliminary data.</text>
</comment>
<feature type="domain" description="Heterokaryon incompatibility" evidence="2">
    <location>
        <begin position="504"/>
        <end position="643"/>
    </location>
</feature>
<dbReference type="InterPro" id="IPR052895">
    <property type="entry name" value="HetReg/Transcr_Mod"/>
</dbReference>
<evidence type="ECO:0000313" key="4">
    <source>
        <dbReference type="EMBL" id="KAK5170515.1"/>
    </source>
</evidence>
<evidence type="ECO:0008006" key="6">
    <source>
        <dbReference type="Google" id="ProtNLM"/>
    </source>
</evidence>
<dbReference type="InterPro" id="IPR056884">
    <property type="entry name" value="NPHP3-like_N"/>
</dbReference>
<dbReference type="AlphaFoldDB" id="A0AAV9PBR3"/>
<keyword evidence="1" id="KW-0677">Repeat</keyword>
<dbReference type="GeneID" id="89926447"/>
<reference evidence="4 5" key="1">
    <citation type="submission" date="2023-08" db="EMBL/GenBank/DDBJ databases">
        <title>Black Yeasts Isolated from many extreme environments.</title>
        <authorList>
            <person name="Coleine C."/>
            <person name="Stajich J.E."/>
            <person name="Selbmann L."/>
        </authorList>
    </citation>
    <scope>NUCLEOTIDE SEQUENCE [LARGE SCALE GENOMIC DNA]</scope>
    <source>
        <strain evidence="4 5">CCFEE 5935</strain>
    </source>
</reference>